<organism evidence="3 4">
    <name type="scientific">Acrodontium crateriforme</name>
    <dbReference type="NCBI Taxonomy" id="150365"/>
    <lineage>
        <taxon>Eukaryota</taxon>
        <taxon>Fungi</taxon>
        <taxon>Dikarya</taxon>
        <taxon>Ascomycota</taxon>
        <taxon>Pezizomycotina</taxon>
        <taxon>Dothideomycetes</taxon>
        <taxon>Dothideomycetidae</taxon>
        <taxon>Mycosphaerellales</taxon>
        <taxon>Teratosphaeriaceae</taxon>
        <taxon>Acrodontium</taxon>
    </lineage>
</organism>
<dbReference type="Proteomes" id="UP001303373">
    <property type="component" value="Chromosome 2"/>
</dbReference>
<gene>
    <name evidence="3" type="ORF">R9X50_00151700</name>
</gene>
<keyword evidence="4" id="KW-1185">Reference proteome</keyword>
<dbReference type="EMBL" id="CP138581">
    <property type="protein sequence ID" value="WPG98723.1"/>
    <property type="molecule type" value="Genomic_DNA"/>
</dbReference>
<proteinExistence type="predicted"/>
<feature type="region of interest" description="Disordered" evidence="1">
    <location>
        <begin position="731"/>
        <end position="754"/>
    </location>
</feature>
<name>A0AAQ3R5W3_9PEZI</name>
<dbReference type="InterPro" id="IPR041411">
    <property type="entry name" value="Ldi"/>
</dbReference>
<feature type="domain" description="Linalool dehydratase/isomerase" evidence="2">
    <location>
        <begin position="208"/>
        <end position="555"/>
    </location>
</feature>
<feature type="compositionally biased region" description="Polar residues" evidence="1">
    <location>
        <begin position="743"/>
        <end position="754"/>
    </location>
</feature>
<evidence type="ECO:0000259" key="2">
    <source>
        <dbReference type="Pfam" id="PF18566"/>
    </source>
</evidence>
<reference evidence="3 4" key="1">
    <citation type="submission" date="2023-11" db="EMBL/GenBank/DDBJ databases">
        <title>An acidophilic fungus is an integral part of prey digestion in a carnivorous sundew plant.</title>
        <authorList>
            <person name="Tsai I.J."/>
        </authorList>
    </citation>
    <scope>NUCLEOTIDE SEQUENCE [LARGE SCALE GENOMIC DNA]</scope>
    <source>
        <strain evidence="3">169a</strain>
    </source>
</reference>
<accession>A0AAQ3R5W3</accession>
<evidence type="ECO:0000313" key="4">
    <source>
        <dbReference type="Proteomes" id="UP001303373"/>
    </source>
</evidence>
<dbReference type="SUPFAM" id="SSF46689">
    <property type="entry name" value="Homeodomain-like"/>
    <property type="match status" value="1"/>
</dbReference>
<evidence type="ECO:0000313" key="3">
    <source>
        <dbReference type="EMBL" id="WPG98723.1"/>
    </source>
</evidence>
<sequence length="754" mass="85819">MPGRLSSAALDVLKQALEDGVSSEDIGKRLNISKRTVDRIRISYDLFGEAYSPASDVAKAGRPRLLTPEQEIAVLEYLDDNPTAAHEEIVQYVQERFEIVVSTATIFHVLKRHSWSRKDALAIHPGLRVQRLHHRSKDLHSRVRRSKAEIQAEEYAKSIPPDLSRYPKIDYVQAGHLRHFHNLAFQPDNEWRHMGTQEPMQEFHDAYRYQLATMAYAAGVAHFNRQPLLRGVYKPLIRQLIHKMLLRSVWGYWFTTSLGGITSNPDLKELRTPWADPVVRENIMYSGHLLHMTSLYGMLFADTEFEGRGAMMFDWDPMFYGLRREVSFYDNAKLQGIILREMEANGWIGVCSEPNVVYVAYNQFPFIAMRYRDALNGTDIVADTLTKYEAAWAAKKGIIQDNGLMPDMLLLQQDHVVQASDVGWTAWAAAFMNTWNAPAIHAAFDQQALGYITSIDGQVRLHPPMLGNAIRKLVSEDNLDPTSPETLEAARNSLPAHANAWRSKVPYTKPIFGYVVQWLSELGKWDLLSGLLAYADSNLNPRWEQGGLYYERNDEPFSLPNYSWTHMDPFTGNAAIGYARLNVKDGQKTMWERPWRAETVKKRPYVDGITLADGVDFLRGYYDEGKEMAILTMRTWDGKRRIVKPVFKNMTRRGKWTLWVGNVKRDPVKAQEGAKSTDGGEIEVEVEVGPEEIDIVLIKMEAKQAASRARSQMARNLKRLAELRTPVHATVDDDMVGRDEQFDNSGGSAAVEQS</sequence>
<dbReference type="Pfam" id="PF18566">
    <property type="entry name" value="Ldi"/>
    <property type="match status" value="1"/>
</dbReference>
<dbReference type="AlphaFoldDB" id="A0AAQ3R5W3"/>
<evidence type="ECO:0000256" key="1">
    <source>
        <dbReference type="SAM" id="MobiDB-lite"/>
    </source>
</evidence>
<protein>
    <recommendedName>
        <fullName evidence="2">Linalool dehydratase/isomerase domain-containing protein</fullName>
    </recommendedName>
</protein>
<dbReference type="InterPro" id="IPR009057">
    <property type="entry name" value="Homeodomain-like_sf"/>
</dbReference>